<dbReference type="STRING" id="1294262.GCA_001316085_01219"/>
<keyword evidence="3" id="KW-1185">Reference proteome</keyword>
<dbReference type="Proteomes" id="UP000325030">
    <property type="component" value="Chromosome"/>
</dbReference>
<dbReference type="EMBL" id="AP018930">
    <property type="protein sequence ID" value="BBG26712.1"/>
    <property type="molecule type" value="Genomic_DNA"/>
</dbReference>
<reference evidence="1 3" key="2">
    <citation type="journal article" date="2020" name="Int. J. Syst. Evol. Microbiol.">
        <title>Sulfuracidifex tepidarius gen. nov., sp. nov. and transfer of Sulfolobus metallicus Huber and Stetter 1992 to the genus Sulfuracidifex as Sulfuracidifex metallicus comb. nov.</title>
        <authorList>
            <person name="Itoh T."/>
            <person name="Miura T."/>
            <person name="Sakai H.D."/>
            <person name="Kato S."/>
            <person name="Ohkuma M."/>
            <person name="Takashina T."/>
        </authorList>
    </citation>
    <scope>NUCLEOTIDE SEQUENCE [LARGE SCALE GENOMIC DNA]</scope>
    <source>
        <strain evidence="1 3">IC-006</strain>
        <strain evidence="2">IC-007</strain>
    </source>
</reference>
<dbReference type="InterPro" id="IPR038437">
    <property type="entry name" value="GINS_Psf3_sf"/>
</dbReference>
<evidence type="ECO:0000313" key="1">
    <source>
        <dbReference type="EMBL" id="BBG23957.1"/>
    </source>
</evidence>
<dbReference type="GeneID" id="41717573"/>
<proteinExistence type="predicted"/>
<organism evidence="1 3">
    <name type="scientific">Sulfuracidifex tepidarius</name>
    <dbReference type="NCBI Taxonomy" id="1294262"/>
    <lineage>
        <taxon>Archaea</taxon>
        <taxon>Thermoproteota</taxon>
        <taxon>Thermoprotei</taxon>
        <taxon>Sulfolobales</taxon>
        <taxon>Sulfolobaceae</taxon>
        <taxon>Sulfuracidifex</taxon>
    </lineage>
</organism>
<dbReference type="CDD" id="cd11714">
    <property type="entry name" value="GINS_A_archaea"/>
    <property type="match status" value="1"/>
</dbReference>
<gene>
    <name evidence="1" type="ORF">IC006_1255</name>
    <name evidence="2" type="ORF">IC007_1230</name>
</gene>
<reference evidence="4" key="1">
    <citation type="submission" date="2018-09" db="EMBL/GenBank/DDBJ databases">
        <title>Complete Genome Sequencing of Sulfolobus sp. JCM 16834.</title>
        <authorList>
            <person name="Kato S."/>
            <person name="Itoh T."/>
            <person name="Ohkuma M."/>
        </authorList>
    </citation>
    <scope>NUCLEOTIDE SEQUENCE [LARGE SCALE GENOMIC DNA]</scope>
    <source>
        <strain evidence="4">IC-007</strain>
    </source>
</reference>
<dbReference type="EMBL" id="AP018929">
    <property type="protein sequence ID" value="BBG23957.1"/>
    <property type="molecule type" value="Genomic_DNA"/>
</dbReference>
<evidence type="ECO:0000313" key="4">
    <source>
        <dbReference type="Proteomes" id="UP000325030"/>
    </source>
</evidence>
<dbReference type="AlphaFoldDB" id="A0A510DUV7"/>
<dbReference type="Proteomes" id="UP000322983">
    <property type="component" value="Chromosome"/>
</dbReference>
<accession>A0A510E2J0</accession>
<sequence>MMLTKIKAIRSSLLSDSRKVMVLEEWGPRQTIHGEIHLNKGSEAELPDWLAKRLQKDGIVKIIDYLTLDDLGRILFQEKQKPNVPASLTKTDERIYQKVKELVYSLKEKNDIESLEQVRKVTSMATEISMVRIRKVVQLSLLGINDEKVMEKMTEEELLIFRSIREILCSISGEIYGKTD</sequence>
<accession>A0A510DUV7</accession>
<dbReference type="Gene3D" id="1.20.58.2050">
    <property type="match status" value="1"/>
</dbReference>
<dbReference type="RefSeq" id="WP_054845619.1">
    <property type="nucleotide sequence ID" value="NZ_AP018929.1"/>
</dbReference>
<dbReference type="KEGG" id="step:IC006_1255"/>
<dbReference type="OrthoDB" id="36229at2157"/>
<protein>
    <submittedName>
        <fullName evidence="1">Uncharacterized protein</fullName>
    </submittedName>
</protein>
<name>A0A510DUV7_9CREN</name>
<evidence type="ECO:0000313" key="3">
    <source>
        <dbReference type="Proteomes" id="UP000322983"/>
    </source>
</evidence>
<evidence type="ECO:0000313" key="2">
    <source>
        <dbReference type="EMBL" id="BBG26712.1"/>
    </source>
</evidence>